<dbReference type="SMART" id="SM00303">
    <property type="entry name" value="GPS"/>
    <property type="match status" value="1"/>
</dbReference>
<evidence type="ECO:0000256" key="4">
    <source>
        <dbReference type="ARBA" id="ARBA00022536"/>
    </source>
</evidence>
<evidence type="ECO:0000256" key="12">
    <source>
        <dbReference type="ARBA" id="ARBA00023180"/>
    </source>
</evidence>
<dbReference type="Pfam" id="PF00002">
    <property type="entry name" value="7tm_2"/>
    <property type="match status" value="1"/>
</dbReference>
<keyword evidence="4" id="KW-0245">EGF-like domain</keyword>
<evidence type="ECO:0000256" key="8">
    <source>
        <dbReference type="ARBA" id="ARBA00022837"/>
    </source>
</evidence>
<dbReference type="STRING" id="51028.A0A0N4V280"/>
<sequence length="480" mass="54003">DPTKSVQLPSDNPVSFVFYHIKKVGVSNPRCVYWETQTNSWSQDGCTLVATSKDSTNCSCTHLTSFAILMDITGNLEGSLDEVSAEVLDIVSSTGCVLSIICLIFCILVFTFFRSLWNVRNMIHRNLCICLLVAELVFVVGIDRTFNKGLCSAIAVILHYIFLCAFCWMLLEGYQLYLMLIQVFEPDNVKLLLCYLWSYGFPAIIVAVSAGVAWENYGTSNYCWLNVKTPVIWAFAGPVLVVINIVFLAIAFKVVLSIKSRDRNRIERIFGWLKGSATLLCLLGVTWIFGFLMAIDETTRVFAYIFTVLNCTQGIFIFVLHVFLNEKVRATVIRFLRTGLCCADRSSAYNSKSYISSRQKFMDILKPSDSSNSDNQRSTDSTGLTARTSPPSTPPNPLISPPPLAEERENEKEPVEKSIVKDLDVRAYSLNNVDTKKFAPEKCRETRRTAPVRRKKFPLGMTERDRGSLSQNGSVIIQRF</sequence>
<evidence type="ECO:0000313" key="18">
    <source>
        <dbReference type="Proteomes" id="UP000274131"/>
    </source>
</evidence>
<dbReference type="InterPro" id="IPR046338">
    <property type="entry name" value="GAIN_dom_sf"/>
</dbReference>
<dbReference type="PROSITE" id="PS50221">
    <property type="entry name" value="GAIN_B"/>
    <property type="match status" value="1"/>
</dbReference>
<feature type="compositionally biased region" description="Basic and acidic residues" evidence="13">
    <location>
        <begin position="405"/>
        <end position="418"/>
    </location>
</feature>
<keyword evidence="11" id="KW-1015">Disulfide bond</keyword>
<dbReference type="WBParaSite" id="EVEC_0000409401-mRNA-1">
    <property type="protein sequence ID" value="EVEC_0000409401-mRNA-1"/>
    <property type="gene ID" value="EVEC_0000409401"/>
</dbReference>
<evidence type="ECO:0000256" key="2">
    <source>
        <dbReference type="ARBA" id="ARBA00007343"/>
    </source>
</evidence>
<evidence type="ECO:0000256" key="1">
    <source>
        <dbReference type="ARBA" id="ARBA00004651"/>
    </source>
</evidence>
<dbReference type="GO" id="GO:0007166">
    <property type="term" value="P:cell surface receptor signaling pathway"/>
    <property type="evidence" value="ECO:0007669"/>
    <property type="project" value="InterPro"/>
</dbReference>
<evidence type="ECO:0000259" key="16">
    <source>
        <dbReference type="PROSITE" id="PS50261"/>
    </source>
</evidence>
<evidence type="ECO:0000256" key="3">
    <source>
        <dbReference type="ARBA" id="ARBA00022475"/>
    </source>
</evidence>
<dbReference type="FunFam" id="1.20.1070.10:FF:000054">
    <property type="entry name" value="Adhesion G protein-coupled receptor E3"/>
    <property type="match status" value="1"/>
</dbReference>
<dbReference type="InterPro" id="IPR017981">
    <property type="entry name" value="GPCR_2-like_7TM"/>
</dbReference>
<dbReference type="Gene3D" id="2.60.220.50">
    <property type="match status" value="1"/>
</dbReference>
<organism evidence="19">
    <name type="scientific">Enterobius vermicularis</name>
    <name type="common">Human pinworm</name>
    <dbReference type="NCBI Taxonomy" id="51028"/>
    <lineage>
        <taxon>Eukaryota</taxon>
        <taxon>Metazoa</taxon>
        <taxon>Ecdysozoa</taxon>
        <taxon>Nematoda</taxon>
        <taxon>Chromadorea</taxon>
        <taxon>Rhabditida</taxon>
        <taxon>Spirurina</taxon>
        <taxon>Oxyuridomorpha</taxon>
        <taxon>Oxyuroidea</taxon>
        <taxon>Oxyuridae</taxon>
        <taxon>Enterobius</taxon>
    </lineage>
</organism>
<keyword evidence="3" id="KW-1003">Cell membrane</keyword>
<feature type="transmembrane region" description="Helical" evidence="14">
    <location>
        <begin position="90"/>
        <end position="113"/>
    </location>
</feature>
<keyword evidence="18" id="KW-1185">Reference proteome</keyword>
<keyword evidence="5 14" id="KW-0812">Transmembrane</keyword>
<dbReference type="OrthoDB" id="1100386at2759"/>
<dbReference type="InterPro" id="IPR000832">
    <property type="entry name" value="GPCR_2_secretin-like"/>
</dbReference>
<evidence type="ECO:0000313" key="19">
    <source>
        <dbReference type="WBParaSite" id="EVEC_0000409401-mRNA-1"/>
    </source>
</evidence>
<feature type="region of interest" description="Disordered" evidence="13">
    <location>
        <begin position="366"/>
        <end position="418"/>
    </location>
</feature>
<name>A0A0N4V280_ENTVE</name>
<dbReference type="PRINTS" id="PR00249">
    <property type="entry name" value="GPCRSECRETIN"/>
</dbReference>
<gene>
    <name evidence="17" type="ORF">EVEC_LOCUS3802</name>
</gene>
<dbReference type="GO" id="GO:0005886">
    <property type="term" value="C:plasma membrane"/>
    <property type="evidence" value="ECO:0007669"/>
    <property type="project" value="UniProtKB-SubCell"/>
</dbReference>
<comment type="similarity">
    <text evidence="2">Belongs to the G-protein coupled receptor 2 family. Adhesion G-protein coupled receptor (ADGR) subfamily.</text>
</comment>
<dbReference type="PROSITE" id="PS50261">
    <property type="entry name" value="G_PROTEIN_RECEP_F2_4"/>
    <property type="match status" value="1"/>
</dbReference>
<feature type="transmembrane region" description="Helical" evidence="14">
    <location>
        <begin position="232"/>
        <end position="256"/>
    </location>
</feature>
<feature type="domain" description="GAIN-B" evidence="15">
    <location>
        <begin position="1"/>
        <end position="76"/>
    </location>
</feature>
<reference evidence="19" key="1">
    <citation type="submission" date="2017-02" db="UniProtKB">
        <authorList>
            <consortium name="WormBaseParasite"/>
        </authorList>
    </citation>
    <scope>IDENTIFICATION</scope>
</reference>
<evidence type="ECO:0000313" key="17">
    <source>
        <dbReference type="EMBL" id="VDD88665.1"/>
    </source>
</evidence>
<evidence type="ECO:0000256" key="11">
    <source>
        <dbReference type="ARBA" id="ARBA00023157"/>
    </source>
</evidence>
<feature type="compositionally biased region" description="Pro residues" evidence="13">
    <location>
        <begin position="391"/>
        <end position="404"/>
    </location>
</feature>
<evidence type="ECO:0000256" key="10">
    <source>
        <dbReference type="ARBA" id="ARBA00023136"/>
    </source>
</evidence>
<keyword evidence="10 14" id="KW-0472">Membrane</keyword>
<dbReference type="SUPFAM" id="SSF81321">
    <property type="entry name" value="Family A G protein-coupled receptor-like"/>
    <property type="match status" value="1"/>
</dbReference>
<dbReference type="InterPro" id="IPR057244">
    <property type="entry name" value="GAIN_B"/>
</dbReference>
<keyword evidence="9 14" id="KW-1133">Transmembrane helix</keyword>
<feature type="transmembrane region" description="Helical" evidence="14">
    <location>
        <begin position="192"/>
        <end position="212"/>
    </location>
</feature>
<evidence type="ECO:0000259" key="15">
    <source>
        <dbReference type="PROSITE" id="PS50221"/>
    </source>
</evidence>
<evidence type="ECO:0000256" key="9">
    <source>
        <dbReference type="ARBA" id="ARBA00022989"/>
    </source>
</evidence>
<feature type="compositionally biased region" description="Polar residues" evidence="13">
    <location>
        <begin position="368"/>
        <end position="383"/>
    </location>
</feature>
<accession>A0A0N4V280</accession>
<dbReference type="Proteomes" id="UP000274131">
    <property type="component" value="Unassembled WGS sequence"/>
</dbReference>
<feature type="domain" description="G-protein coupled receptors family 2 profile 2" evidence="16">
    <location>
        <begin position="88"/>
        <end position="325"/>
    </location>
</feature>
<dbReference type="InterPro" id="IPR048072">
    <property type="entry name" value="7tmB2_latrophilin-like"/>
</dbReference>
<dbReference type="GO" id="GO:0004930">
    <property type="term" value="F:G protein-coupled receptor activity"/>
    <property type="evidence" value="ECO:0007669"/>
    <property type="project" value="InterPro"/>
</dbReference>
<keyword evidence="8" id="KW-0106">Calcium</keyword>
<protein>
    <submittedName>
        <fullName evidence="19">G_PROTEIN_RECEP_F2_4 domain-containing protein</fullName>
    </submittedName>
</protein>
<dbReference type="CDD" id="cd15440">
    <property type="entry name" value="7tmB2_latrophilin-like_invertebrate"/>
    <property type="match status" value="1"/>
</dbReference>
<dbReference type="AlphaFoldDB" id="A0A0N4V280"/>
<evidence type="ECO:0000256" key="6">
    <source>
        <dbReference type="ARBA" id="ARBA00022729"/>
    </source>
</evidence>
<reference evidence="17 18" key="2">
    <citation type="submission" date="2018-10" db="EMBL/GenBank/DDBJ databases">
        <authorList>
            <consortium name="Pathogen Informatics"/>
        </authorList>
    </citation>
    <scope>NUCLEOTIDE SEQUENCE [LARGE SCALE GENOMIC DNA]</scope>
</reference>
<dbReference type="PANTHER" id="PTHR12011">
    <property type="entry name" value="ADHESION G-PROTEIN COUPLED RECEPTOR"/>
    <property type="match status" value="1"/>
</dbReference>
<keyword evidence="12" id="KW-0325">Glycoprotein</keyword>
<dbReference type="InterPro" id="IPR000203">
    <property type="entry name" value="GPS"/>
</dbReference>
<dbReference type="EMBL" id="UXUI01007687">
    <property type="protein sequence ID" value="VDD88665.1"/>
    <property type="molecule type" value="Genomic_DNA"/>
</dbReference>
<feature type="transmembrane region" description="Helical" evidence="14">
    <location>
        <begin position="301"/>
        <end position="324"/>
    </location>
</feature>
<evidence type="ECO:0000256" key="5">
    <source>
        <dbReference type="ARBA" id="ARBA00022692"/>
    </source>
</evidence>
<evidence type="ECO:0000256" key="14">
    <source>
        <dbReference type="SAM" id="Phobius"/>
    </source>
</evidence>
<feature type="transmembrane region" description="Helical" evidence="14">
    <location>
        <begin position="125"/>
        <end position="146"/>
    </location>
</feature>
<evidence type="ECO:0000256" key="7">
    <source>
        <dbReference type="ARBA" id="ARBA00022737"/>
    </source>
</evidence>
<dbReference type="Pfam" id="PF01825">
    <property type="entry name" value="GPS"/>
    <property type="match status" value="1"/>
</dbReference>
<feature type="transmembrane region" description="Helical" evidence="14">
    <location>
        <begin position="152"/>
        <end position="171"/>
    </location>
</feature>
<comment type="subcellular location">
    <subcellularLocation>
        <location evidence="1">Cell membrane</location>
        <topology evidence="1">Multi-pass membrane protein</topology>
    </subcellularLocation>
</comment>
<proteinExistence type="inferred from homology"/>
<keyword evidence="6" id="KW-0732">Signal</keyword>
<evidence type="ECO:0000256" key="13">
    <source>
        <dbReference type="SAM" id="MobiDB-lite"/>
    </source>
</evidence>
<dbReference type="PANTHER" id="PTHR12011:SF347">
    <property type="entry name" value="FI21270P1-RELATED"/>
    <property type="match status" value="1"/>
</dbReference>
<feature type="transmembrane region" description="Helical" evidence="14">
    <location>
        <begin position="277"/>
        <end position="295"/>
    </location>
</feature>
<keyword evidence="7" id="KW-0677">Repeat</keyword>
<dbReference type="Gene3D" id="1.20.1070.10">
    <property type="entry name" value="Rhodopsin 7-helix transmembrane proteins"/>
    <property type="match status" value="1"/>
</dbReference>